<dbReference type="SUPFAM" id="SSF52129">
    <property type="entry name" value="Caspase-like"/>
    <property type="match status" value="1"/>
</dbReference>
<dbReference type="PANTHER" id="PTHR47901:SF8">
    <property type="entry name" value="CASPASE-3"/>
    <property type="match status" value="1"/>
</dbReference>
<dbReference type="AlphaFoldDB" id="A0A3S6Q3Y9"/>
<dbReference type="InterPro" id="IPR015917">
    <property type="entry name" value="Pept_C14A"/>
</dbReference>
<keyword evidence="3" id="KW-0053">Apoptosis</keyword>
<name>A0A3S6Q3Y9_LOCMI</name>
<dbReference type="CDD" id="cd00032">
    <property type="entry name" value="CASc"/>
    <property type="match status" value="1"/>
</dbReference>
<evidence type="ECO:0000256" key="1">
    <source>
        <dbReference type="ARBA" id="ARBA00010134"/>
    </source>
</evidence>
<keyword evidence="2" id="KW-0645">Protease</keyword>
<dbReference type="InterPro" id="IPR001309">
    <property type="entry name" value="Pept_C14_p20"/>
</dbReference>
<evidence type="ECO:0000259" key="9">
    <source>
        <dbReference type="PROSITE" id="PS50207"/>
    </source>
</evidence>
<dbReference type="Gene3D" id="3.40.50.1460">
    <property type="match status" value="1"/>
</dbReference>
<dbReference type="GO" id="GO:0042981">
    <property type="term" value="P:regulation of apoptotic process"/>
    <property type="evidence" value="ECO:0007669"/>
    <property type="project" value="InterPro"/>
</dbReference>
<feature type="active site" evidence="7">
    <location>
        <position position="261"/>
    </location>
</feature>
<feature type="domain" description="CARD" evidence="11">
    <location>
        <begin position="1"/>
        <end position="90"/>
    </location>
</feature>
<dbReference type="PROSITE" id="PS50207">
    <property type="entry name" value="CASPASE_P10"/>
    <property type="match status" value="1"/>
</dbReference>
<keyword evidence="4" id="KW-0378">Hydrolase</keyword>
<feature type="active site" evidence="7">
    <location>
        <position position="310"/>
    </location>
</feature>
<dbReference type="PROSITE" id="PS01121">
    <property type="entry name" value="CASPASE_HIS"/>
    <property type="match status" value="1"/>
</dbReference>
<dbReference type="PIRSF" id="PIRSF038001">
    <property type="entry name" value="Caspase_ICE"/>
    <property type="match status" value="1"/>
</dbReference>
<feature type="domain" description="Caspase family p20" evidence="10">
    <location>
        <begin position="183"/>
        <end position="314"/>
    </location>
</feature>
<evidence type="ECO:0000256" key="5">
    <source>
        <dbReference type="ARBA" id="ARBA00022807"/>
    </source>
</evidence>
<evidence type="ECO:0000313" key="12">
    <source>
        <dbReference type="EMBL" id="ATX63071.1"/>
    </source>
</evidence>
<dbReference type="Pfam" id="PF00619">
    <property type="entry name" value="CARD"/>
    <property type="match status" value="1"/>
</dbReference>
<dbReference type="InterPro" id="IPR029030">
    <property type="entry name" value="Caspase-like_dom_sf"/>
</dbReference>
<dbReference type="InterPro" id="IPR002138">
    <property type="entry name" value="Pept_C14_p10"/>
</dbReference>
<evidence type="ECO:0000259" key="10">
    <source>
        <dbReference type="PROSITE" id="PS50208"/>
    </source>
</evidence>
<accession>A0A3S6Q3Y9</accession>
<keyword evidence="6" id="KW-0865">Zymogen</keyword>
<comment type="similarity">
    <text evidence="1 8">Belongs to the peptidase C14A family.</text>
</comment>
<feature type="domain" description="Caspase family p10" evidence="9">
    <location>
        <begin position="344"/>
        <end position="424"/>
    </location>
</feature>
<protein>
    <submittedName>
        <fullName evidence="12">Caspase-9</fullName>
    </submittedName>
</protein>
<evidence type="ECO:0000259" key="11">
    <source>
        <dbReference type="PROSITE" id="PS50209"/>
    </source>
</evidence>
<dbReference type="SUPFAM" id="SSF47986">
    <property type="entry name" value="DEATH domain"/>
    <property type="match status" value="1"/>
</dbReference>
<dbReference type="InterPro" id="IPR016129">
    <property type="entry name" value="Caspase_his_AS"/>
</dbReference>
<evidence type="ECO:0000256" key="6">
    <source>
        <dbReference type="ARBA" id="ARBA00023145"/>
    </source>
</evidence>
<dbReference type="PROSITE" id="PS50208">
    <property type="entry name" value="CASPASE_P20"/>
    <property type="match status" value="1"/>
</dbReference>
<sequence length="439" mass="50138">MDERDRQTIIKNLVQLVENTELNNVLPKLVENGVFSPRMAERYRLNKEPSVLKRDMYLDVTRRGPTAFNKLVNVLAETGHQDLARLLKPDVIDWQQLSAQNNNNSPEQVIPPKHGAIPSIIPNYLVETEKDIKNKIRDLALEHPQSLFNMSTTPLKVNVKQATTIINRTNHNFIPVYPMLSRPKGYALIINNIQFLENIEPERRGAEIDERNLKDLLEGLGYHVTIYNNLSYKEMEKQIEEFTRLEGHKSVDSCVVAVMSHGRAGPLVNSTSIICYDGGLRDVEWVISKFDNASCPNLQGKPKIFFFQTCRGNCTDIGVPSPPPHKEIRTYTDGKLQNTIRKVSDMLIAFCTIPGYVSHRDKYLGTWYIQTICQVFMEHAWNTDIEDMLKIVDHKISALMSDQSSVQTTSYENRGFCKKLYFNPGLYDDGSHVGIDLQN</sequence>
<evidence type="ECO:0000256" key="3">
    <source>
        <dbReference type="ARBA" id="ARBA00022703"/>
    </source>
</evidence>
<dbReference type="EMBL" id="KY056149">
    <property type="protein sequence ID" value="ATX63071.1"/>
    <property type="molecule type" value="mRNA"/>
</dbReference>
<dbReference type="PROSITE" id="PS50209">
    <property type="entry name" value="CARD"/>
    <property type="match status" value="1"/>
</dbReference>
<evidence type="ECO:0000256" key="8">
    <source>
        <dbReference type="RuleBase" id="RU003971"/>
    </source>
</evidence>
<organism evidence="12">
    <name type="scientific">Locusta migratoria</name>
    <name type="common">Migratory locust</name>
    <dbReference type="NCBI Taxonomy" id="7004"/>
    <lineage>
        <taxon>Eukaryota</taxon>
        <taxon>Metazoa</taxon>
        <taxon>Ecdysozoa</taxon>
        <taxon>Arthropoda</taxon>
        <taxon>Hexapoda</taxon>
        <taxon>Insecta</taxon>
        <taxon>Pterygota</taxon>
        <taxon>Neoptera</taxon>
        <taxon>Polyneoptera</taxon>
        <taxon>Orthoptera</taxon>
        <taxon>Caelifera</taxon>
        <taxon>Acrididea</taxon>
        <taxon>Acridomorpha</taxon>
        <taxon>Acridoidea</taxon>
        <taxon>Acrididae</taxon>
        <taxon>Oedipodinae</taxon>
        <taxon>Locusta</taxon>
    </lineage>
</organism>
<dbReference type="PRINTS" id="PR00376">
    <property type="entry name" value="IL1BCENZYME"/>
</dbReference>
<dbReference type="InterPro" id="IPR011600">
    <property type="entry name" value="Pept_C14_caspase"/>
</dbReference>
<dbReference type="Pfam" id="PF00656">
    <property type="entry name" value="Peptidase_C14"/>
    <property type="match status" value="1"/>
</dbReference>
<dbReference type="GO" id="GO:0004197">
    <property type="term" value="F:cysteine-type endopeptidase activity"/>
    <property type="evidence" value="ECO:0007669"/>
    <property type="project" value="InterPro"/>
</dbReference>
<evidence type="ECO:0000256" key="2">
    <source>
        <dbReference type="ARBA" id="ARBA00022670"/>
    </source>
</evidence>
<dbReference type="InterPro" id="IPR002398">
    <property type="entry name" value="Pept_C14"/>
</dbReference>
<evidence type="ECO:0000256" key="4">
    <source>
        <dbReference type="ARBA" id="ARBA00022801"/>
    </source>
</evidence>
<dbReference type="GO" id="GO:0006508">
    <property type="term" value="P:proteolysis"/>
    <property type="evidence" value="ECO:0007669"/>
    <property type="project" value="UniProtKB-KW"/>
</dbReference>
<dbReference type="InterPro" id="IPR001315">
    <property type="entry name" value="CARD"/>
</dbReference>
<dbReference type="GO" id="GO:0006915">
    <property type="term" value="P:apoptotic process"/>
    <property type="evidence" value="ECO:0007669"/>
    <property type="project" value="UniProtKB-KW"/>
</dbReference>
<reference evidence="12" key="1">
    <citation type="submission" date="2016-10" db="EMBL/GenBank/DDBJ databases">
        <title>Identification and characterization of apoptosis related genes based on the Locusta migratoria transcriptome.</title>
        <authorList>
            <person name="Zhao X."/>
            <person name="Zhang J."/>
        </authorList>
    </citation>
    <scope>NUCLEOTIDE SEQUENCE</scope>
</reference>
<dbReference type="PANTHER" id="PTHR47901">
    <property type="entry name" value="CASPASE RECRUITMENT DOMAIN-CONTAINING PROTEIN 18"/>
    <property type="match status" value="1"/>
</dbReference>
<keyword evidence="5" id="KW-0788">Thiol protease</keyword>
<proteinExistence type="evidence at transcript level"/>
<dbReference type="SMART" id="SM00115">
    <property type="entry name" value="CASc"/>
    <property type="match status" value="1"/>
</dbReference>
<dbReference type="SMART" id="SM00114">
    <property type="entry name" value="CARD"/>
    <property type="match status" value="1"/>
</dbReference>
<dbReference type="InterPro" id="IPR011029">
    <property type="entry name" value="DEATH-like_dom_sf"/>
</dbReference>
<evidence type="ECO:0000256" key="7">
    <source>
        <dbReference type="PIRSR" id="PIRSR038001-1"/>
    </source>
</evidence>
<dbReference type="CDD" id="cd01671">
    <property type="entry name" value="CARD"/>
    <property type="match status" value="1"/>
</dbReference>
<gene>
    <name evidence="12" type="primary">Dronc</name>
</gene>
<dbReference type="Gene3D" id="1.10.533.10">
    <property type="entry name" value="Death Domain, Fas"/>
    <property type="match status" value="1"/>
</dbReference>